<accession>A0A8J5G8V1</accession>
<evidence type="ECO:0000256" key="1">
    <source>
        <dbReference type="ARBA" id="ARBA00009995"/>
    </source>
</evidence>
<dbReference type="PROSITE" id="PS00375">
    <property type="entry name" value="UDPGT"/>
    <property type="match status" value="1"/>
</dbReference>
<comment type="caution">
    <text evidence="5">The sequence shown here is derived from an EMBL/GenBank/DDBJ whole genome shotgun (WGS) entry which is preliminary data.</text>
</comment>
<dbReference type="CDD" id="cd03784">
    <property type="entry name" value="GT1_Gtf-like"/>
    <property type="match status" value="1"/>
</dbReference>
<organism evidence="5 6">
    <name type="scientific">Zingiber officinale</name>
    <name type="common">Ginger</name>
    <name type="synonym">Amomum zingiber</name>
    <dbReference type="NCBI Taxonomy" id="94328"/>
    <lineage>
        <taxon>Eukaryota</taxon>
        <taxon>Viridiplantae</taxon>
        <taxon>Streptophyta</taxon>
        <taxon>Embryophyta</taxon>
        <taxon>Tracheophyta</taxon>
        <taxon>Spermatophyta</taxon>
        <taxon>Magnoliopsida</taxon>
        <taxon>Liliopsida</taxon>
        <taxon>Zingiberales</taxon>
        <taxon>Zingiberaceae</taxon>
        <taxon>Zingiber</taxon>
    </lineage>
</organism>
<dbReference type="GO" id="GO:0080044">
    <property type="term" value="F:quercetin 7-O-glucosyltransferase activity"/>
    <property type="evidence" value="ECO:0007669"/>
    <property type="project" value="TreeGrafter"/>
</dbReference>
<evidence type="ECO:0000256" key="3">
    <source>
        <dbReference type="RuleBase" id="RU003718"/>
    </source>
</evidence>
<sequence>MELKRRQHYLVATFPFQGHINPALHLAKHLASVAPDAHVTFSTSLSAHRRMFPSSPDSHSDDLLTYAPYSDGFDDGVTGGALGFNRYMVEFKASGSRTFSRLIADLAADGRPVTCVLYTMLLPWAADVARDHGIPSFHYWIQPAAIFAIYYHYFHGYGALVDAHREDPSFVVTLPGLPPLQIRDLPSFLTAPADHPLNSVFTTLREGFAVLDWERNAPSLLRPRILVNTFDELEPRAIAAVPEVEILTIGPLIPSWSSSGGDIFKADDKGYGEWLDAKPERSVVYVSFGSLHRCSVLELEKLAAGLEATGRPYLWVVRKDAREAAGAAGLELEGPRGMVVEWCAQVRVLSHAAVGCFVTHCGWNSTLESLACGVPTVGVPRLSDQLPNAKMAKDEWGTGVTAEIGADGVVAAEELRRSVEAVMGEESGEGMRKRAREWKERARVAVSEGGSSDRNLRAFLGIRLLHGRFRNWLSLGQRLGSFARAGELLSGAQICSYVFCFTHHQGNSSVIVVCSLSESIDPEKSDSRSAKFRAVQFQSSLAFPGKFSLVLEEIELS</sequence>
<evidence type="ECO:0000313" key="6">
    <source>
        <dbReference type="Proteomes" id="UP000734854"/>
    </source>
</evidence>
<gene>
    <name evidence="5" type="ORF">ZIOFF_038470</name>
</gene>
<dbReference type="EMBL" id="JACMSC010000011">
    <property type="protein sequence ID" value="KAG6498748.1"/>
    <property type="molecule type" value="Genomic_DNA"/>
</dbReference>
<name>A0A8J5G8V1_ZINOF</name>
<evidence type="ECO:0000256" key="2">
    <source>
        <dbReference type="ARBA" id="ARBA00022679"/>
    </source>
</evidence>
<reference evidence="5 6" key="1">
    <citation type="submission" date="2020-08" db="EMBL/GenBank/DDBJ databases">
        <title>Plant Genome Project.</title>
        <authorList>
            <person name="Zhang R.-G."/>
        </authorList>
    </citation>
    <scope>NUCLEOTIDE SEQUENCE [LARGE SCALE GENOMIC DNA]</scope>
    <source>
        <tissue evidence="5">Rhizome</tissue>
    </source>
</reference>
<dbReference type="GO" id="GO:0080043">
    <property type="term" value="F:quercetin 3-O-glucosyltransferase activity"/>
    <property type="evidence" value="ECO:0007669"/>
    <property type="project" value="TreeGrafter"/>
</dbReference>
<dbReference type="Gene3D" id="3.40.50.2000">
    <property type="entry name" value="Glycogen Phosphorylase B"/>
    <property type="match status" value="2"/>
</dbReference>
<dbReference type="FunFam" id="3.40.50.2000:FF:000019">
    <property type="entry name" value="Glycosyltransferase"/>
    <property type="match status" value="1"/>
</dbReference>
<dbReference type="PANTHER" id="PTHR11926:SF1534">
    <property type="entry name" value="GLYCOSYLTRANSFERASE"/>
    <property type="match status" value="1"/>
</dbReference>
<dbReference type="Pfam" id="PF00201">
    <property type="entry name" value="UDPGT"/>
    <property type="match status" value="1"/>
</dbReference>
<proteinExistence type="inferred from homology"/>
<evidence type="ECO:0000256" key="4">
    <source>
        <dbReference type="RuleBase" id="RU362057"/>
    </source>
</evidence>
<keyword evidence="6" id="KW-1185">Reference proteome</keyword>
<keyword evidence="3" id="KW-0328">Glycosyltransferase</keyword>
<evidence type="ECO:0000313" key="5">
    <source>
        <dbReference type="EMBL" id="KAG6498748.1"/>
    </source>
</evidence>
<dbReference type="InterPro" id="IPR002213">
    <property type="entry name" value="UDP_glucos_trans"/>
</dbReference>
<dbReference type="PANTHER" id="PTHR11926">
    <property type="entry name" value="GLUCOSYL/GLUCURONOSYL TRANSFERASES"/>
    <property type="match status" value="1"/>
</dbReference>
<protein>
    <recommendedName>
        <fullName evidence="4">Glycosyltransferase</fullName>
        <ecNumber evidence="4">2.4.1.-</ecNumber>
    </recommendedName>
</protein>
<dbReference type="SUPFAM" id="SSF53756">
    <property type="entry name" value="UDP-Glycosyltransferase/glycogen phosphorylase"/>
    <property type="match status" value="1"/>
</dbReference>
<dbReference type="EC" id="2.4.1.-" evidence="4"/>
<dbReference type="InterPro" id="IPR035595">
    <property type="entry name" value="UDP_glycos_trans_CS"/>
</dbReference>
<dbReference type="AlphaFoldDB" id="A0A8J5G8V1"/>
<comment type="similarity">
    <text evidence="1 3">Belongs to the UDP-glycosyltransferase family.</text>
</comment>
<dbReference type="Proteomes" id="UP000734854">
    <property type="component" value="Unassembled WGS sequence"/>
</dbReference>
<keyword evidence="2 3" id="KW-0808">Transferase</keyword>